<proteinExistence type="predicted"/>
<keyword evidence="1" id="KW-0812">Transmembrane</keyword>
<feature type="transmembrane region" description="Helical" evidence="1">
    <location>
        <begin position="181"/>
        <end position="199"/>
    </location>
</feature>
<feature type="transmembrane region" description="Helical" evidence="1">
    <location>
        <begin position="206"/>
        <end position="226"/>
    </location>
</feature>
<keyword evidence="1" id="KW-1133">Transmembrane helix</keyword>
<feature type="transmembrane region" description="Helical" evidence="1">
    <location>
        <begin position="82"/>
        <end position="102"/>
    </location>
</feature>
<feature type="transmembrane region" description="Helical" evidence="1">
    <location>
        <begin position="296"/>
        <end position="319"/>
    </location>
</feature>
<dbReference type="InterPro" id="IPR025450">
    <property type="entry name" value="YndJ-like"/>
</dbReference>
<evidence type="ECO:0000313" key="2">
    <source>
        <dbReference type="EMBL" id="SDW32922.1"/>
    </source>
</evidence>
<dbReference type="RefSeq" id="WP_004517625.1">
    <property type="nucleotide sequence ID" value="NZ_FNOF01000002.1"/>
</dbReference>
<evidence type="ECO:0000313" key="3">
    <source>
        <dbReference type="Proteomes" id="UP000182573"/>
    </source>
</evidence>
<sequence>MSGRPVGARQSEPDSIAQPAIGGVAVADLSTVLGAVVWLSLTATGALDTIERALALAPLVLVPLALRTAVTRTFQAPANRLTTTAIWLQPAGALLLAASLVVSSPAPLAAALATPWLAVTGLLGYTALVRTHRRGGLSLPETAIDAGFAYISVGAVALLLAHLDLTFWFDRVIIRLTAVHFHYAGFVLPVAAGLAGRHLGAHLRGFRAVVGVILVGPALIAVGIAFSPVVEIIAVSVFTVAVAAFGVLVLWRVVPSCSRPQGVLLGVSAVALPVSMALALGYGVSTFTGRSLGLTISTMVALHGSLNAFGFGLCAMLGWRLGHSWAA</sequence>
<name>A0A1H2SMT5_HALVA</name>
<organism evidence="2 3">
    <name type="scientific">Haloarcula vallismortis</name>
    <name type="common">Halobacterium vallismortis</name>
    <dbReference type="NCBI Taxonomy" id="28442"/>
    <lineage>
        <taxon>Archaea</taxon>
        <taxon>Methanobacteriati</taxon>
        <taxon>Methanobacteriota</taxon>
        <taxon>Stenosarchaea group</taxon>
        <taxon>Halobacteria</taxon>
        <taxon>Halobacteriales</taxon>
        <taxon>Haloarculaceae</taxon>
        <taxon>Haloarcula</taxon>
    </lineage>
</organism>
<gene>
    <name evidence="2" type="ORF">SAMN05443574_102445</name>
</gene>
<dbReference type="AlphaFoldDB" id="A0A1H2SMT5"/>
<feature type="transmembrane region" description="Helical" evidence="1">
    <location>
        <begin position="20"/>
        <end position="41"/>
    </location>
</feature>
<evidence type="ECO:0000256" key="1">
    <source>
        <dbReference type="SAM" id="Phobius"/>
    </source>
</evidence>
<feature type="transmembrane region" description="Helical" evidence="1">
    <location>
        <begin position="108"/>
        <end position="128"/>
    </location>
</feature>
<feature type="transmembrane region" description="Helical" evidence="1">
    <location>
        <begin position="148"/>
        <end position="169"/>
    </location>
</feature>
<dbReference type="Proteomes" id="UP000182573">
    <property type="component" value="Unassembled WGS sequence"/>
</dbReference>
<reference evidence="2 3" key="1">
    <citation type="submission" date="2016-10" db="EMBL/GenBank/DDBJ databases">
        <authorList>
            <person name="de Groot N.N."/>
        </authorList>
    </citation>
    <scope>NUCLEOTIDE SEQUENCE [LARGE SCALE GENOMIC DNA]</scope>
    <source>
        <strain evidence="2 3">DSM 3756</strain>
    </source>
</reference>
<accession>A0A1H2SMT5</accession>
<feature type="transmembrane region" description="Helical" evidence="1">
    <location>
        <begin position="53"/>
        <end position="70"/>
    </location>
</feature>
<feature type="transmembrane region" description="Helical" evidence="1">
    <location>
        <begin position="232"/>
        <end position="251"/>
    </location>
</feature>
<keyword evidence="1" id="KW-0472">Membrane</keyword>
<feature type="transmembrane region" description="Helical" evidence="1">
    <location>
        <begin position="263"/>
        <end position="284"/>
    </location>
</feature>
<dbReference type="Pfam" id="PF14158">
    <property type="entry name" value="YndJ"/>
    <property type="match status" value="1"/>
</dbReference>
<protein>
    <submittedName>
        <fullName evidence="2">YndJ-like protein</fullName>
    </submittedName>
</protein>
<dbReference type="STRING" id="28442.SAMN05443574_102445"/>
<dbReference type="EMBL" id="FNOF01000002">
    <property type="protein sequence ID" value="SDW32922.1"/>
    <property type="molecule type" value="Genomic_DNA"/>
</dbReference>